<keyword evidence="2" id="KW-0328">Glycosyltransferase</keyword>
<dbReference type="AlphaFoldDB" id="A0A3G2R3A2"/>
<organism evidence="9 10">
    <name type="scientific">Biomaibacter acetigenes</name>
    <dbReference type="NCBI Taxonomy" id="2316383"/>
    <lineage>
        <taxon>Bacteria</taxon>
        <taxon>Bacillati</taxon>
        <taxon>Bacillota</taxon>
        <taxon>Clostridia</taxon>
        <taxon>Thermosediminibacterales</taxon>
        <taxon>Tepidanaerobacteraceae</taxon>
        <taxon>Biomaibacter</taxon>
    </lineage>
</organism>
<dbReference type="GO" id="GO:0005975">
    <property type="term" value="P:carbohydrate metabolic process"/>
    <property type="evidence" value="ECO:0007669"/>
    <property type="project" value="InterPro"/>
</dbReference>
<feature type="active site" description="Proton donor" evidence="4">
    <location>
        <position position="503"/>
    </location>
</feature>
<accession>A0A3G2R3A2</accession>
<dbReference type="PIRSF" id="PIRSF036289">
    <property type="entry name" value="Glycosyl_hydrolase_malt_phosph"/>
    <property type="match status" value="1"/>
</dbReference>
<reference evidence="9 10" key="1">
    <citation type="submission" date="2018-10" db="EMBL/GenBank/DDBJ databases">
        <authorList>
            <person name="Zhang X."/>
        </authorList>
    </citation>
    <scope>NUCLEOTIDE SEQUENCE [LARGE SCALE GENOMIC DNA]</scope>
    <source>
        <strain evidence="9 10">SK-G1</strain>
    </source>
</reference>
<dbReference type="EMBL" id="CP033169">
    <property type="protein sequence ID" value="AYO29872.1"/>
    <property type="molecule type" value="Genomic_DNA"/>
</dbReference>
<dbReference type="Gene3D" id="2.60.420.10">
    <property type="entry name" value="Maltose phosphorylase, domain 3"/>
    <property type="match status" value="1"/>
</dbReference>
<dbReference type="RefSeq" id="WP_122014205.1">
    <property type="nucleotide sequence ID" value="NZ_CP033169.1"/>
</dbReference>
<dbReference type="SUPFAM" id="SSF74650">
    <property type="entry name" value="Galactose mutarotase-like"/>
    <property type="match status" value="1"/>
</dbReference>
<dbReference type="InterPro" id="IPR005194">
    <property type="entry name" value="Glyco_hydro_65_C"/>
</dbReference>
<evidence type="ECO:0000313" key="9">
    <source>
        <dbReference type="EMBL" id="AYO29872.1"/>
    </source>
</evidence>
<feature type="binding site" evidence="5">
    <location>
        <begin position="374"/>
        <end position="375"/>
    </location>
    <ligand>
        <name>substrate</name>
    </ligand>
</feature>
<dbReference type="PANTHER" id="PTHR11051">
    <property type="entry name" value="GLYCOSYL HYDROLASE-RELATED"/>
    <property type="match status" value="1"/>
</dbReference>
<evidence type="ECO:0000259" key="6">
    <source>
        <dbReference type="Pfam" id="PF03632"/>
    </source>
</evidence>
<feature type="domain" description="Glycoside hydrolase family 65 C-terminal" evidence="7">
    <location>
        <begin position="712"/>
        <end position="770"/>
    </location>
</feature>
<dbReference type="InterPro" id="IPR005195">
    <property type="entry name" value="Glyco_hydro_65_M"/>
</dbReference>
<evidence type="ECO:0000259" key="8">
    <source>
        <dbReference type="Pfam" id="PF03636"/>
    </source>
</evidence>
<dbReference type="Gene3D" id="2.70.98.40">
    <property type="entry name" value="Glycoside hydrolase, family 65, N-terminal domain"/>
    <property type="match status" value="1"/>
</dbReference>
<dbReference type="InterPro" id="IPR012341">
    <property type="entry name" value="6hp_glycosidase-like_sf"/>
</dbReference>
<dbReference type="GO" id="GO:0030246">
    <property type="term" value="F:carbohydrate binding"/>
    <property type="evidence" value="ECO:0007669"/>
    <property type="project" value="InterPro"/>
</dbReference>
<evidence type="ECO:0000256" key="4">
    <source>
        <dbReference type="PIRSR" id="PIRSR036289-50"/>
    </source>
</evidence>
<gene>
    <name evidence="9" type="ORF">D2962_03965</name>
</gene>
<dbReference type="GO" id="GO:0016757">
    <property type="term" value="F:glycosyltransferase activity"/>
    <property type="evidence" value="ECO:0007669"/>
    <property type="project" value="UniProtKB-KW"/>
</dbReference>
<dbReference type="Gene3D" id="1.50.10.10">
    <property type="match status" value="1"/>
</dbReference>
<dbReference type="SUPFAM" id="SSF48208">
    <property type="entry name" value="Six-hairpin glycosidases"/>
    <property type="match status" value="1"/>
</dbReference>
<evidence type="ECO:0000259" key="7">
    <source>
        <dbReference type="Pfam" id="PF03633"/>
    </source>
</evidence>
<dbReference type="KEGG" id="bacg:D2962_03965"/>
<dbReference type="InterPro" id="IPR017045">
    <property type="entry name" value="Malt_Pase/Glycosyl_Hdrlase"/>
</dbReference>
<keyword evidence="9" id="KW-0378">Hydrolase</keyword>
<comment type="similarity">
    <text evidence="1">Belongs to the glycosyl hydrolase 65 family.</text>
</comment>
<feature type="domain" description="Glycoside hydrolase family 65 central catalytic" evidence="6">
    <location>
        <begin position="340"/>
        <end position="702"/>
    </location>
</feature>
<evidence type="ECO:0000256" key="1">
    <source>
        <dbReference type="ARBA" id="ARBA00006768"/>
    </source>
</evidence>
<evidence type="ECO:0000256" key="2">
    <source>
        <dbReference type="ARBA" id="ARBA00022676"/>
    </source>
</evidence>
<feature type="binding site" evidence="5">
    <location>
        <begin position="615"/>
        <end position="616"/>
    </location>
    <ligand>
        <name>substrate</name>
    </ligand>
</feature>
<evidence type="ECO:0000256" key="5">
    <source>
        <dbReference type="PIRSR" id="PIRSR036289-51"/>
    </source>
</evidence>
<dbReference type="InterPro" id="IPR005196">
    <property type="entry name" value="Glyco_hydro_65_N"/>
</dbReference>
<dbReference type="InterPro" id="IPR011013">
    <property type="entry name" value="Gal_mutarotase_sf_dom"/>
</dbReference>
<evidence type="ECO:0000256" key="3">
    <source>
        <dbReference type="ARBA" id="ARBA00022679"/>
    </source>
</evidence>
<dbReference type="InterPro" id="IPR037018">
    <property type="entry name" value="GH65_N"/>
</dbReference>
<name>A0A3G2R3A2_9FIRM</name>
<dbReference type="Proteomes" id="UP000280960">
    <property type="component" value="Chromosome"/>
</dbReference>
<dbReference type="GO" id="GO:0004553">
    <property type="term" value="F:hydrolase activity, hydrolyzing O-glycosyl compounds"/>
    <property type="evidence" value="ECO:0007669"/>
    <property type="project" value="TreeGrafter"/>
</dbReference>
<feature type="domain" description="Glycoside hydrolase family 65 N-terminal" evidence="8">
    <location>
        <begin position="20"/>
        <end position="285"/>
    </location>
</feature>
<dbReference type="Pfam" id="PF03632">
    <property type="entry name" value="Glyco_hydro_65m"/>
    <property type="match status" value="1"/>
</dbReference>
<dbReference type="Pfam" id="PF03636">
    <property type="entry name" value="Glyco_hydro_65N"/>
    <property type="match status" value="1"/>
</dbReference>
<dbReference type="Pfam" id="PF03633">
    <property type="entry name" value="Glyco_hydro_65C"/>
    <property type="match status" value="1"/>
</dbReference>
<keyword evidence="10" id="KW-1185">Reference proteome</keyword>
<proteinExistence type="inferred from homology"/>
<protein>
    <submittedName>
        <fullName evidence="9">Glycoside hydrolase family 65 protein</fullName>
    </submittedName>
</protein>
<keyword evidence="3" id="KW-0808">Transferase</keyword>
<sequence length="795" mass="90586">MNTSNGRKIIYPFDEWQIKETEFNIGTNYRNETIFTTANGYMGMRGNLEEGYSGPENTTFNAVYINGFYEEYDIDYPEGGYGLAQKGQAMVKVADARMVKLMIDDEPLDLLKGKIRSYERILHMKKGTVERNFTWESPGGRIVDVSIKRMVSLTRPHLAFIFFSVVPVNFDGQLKFISLINGDIQNSRYDKKDVEKDVRVGAGIEGKVFRTIKTVADNTMGFMVQETNRSGFKLACAVEHKISCGLDHSVLTEAKGDMVRVDITVKASKGKCYNLSKYISYYTSRDDVENIEESAINEVSRAKQDGIKVMEDEQKNFLEAFWDDADIVVEGDAAAEQGIRYSLFSLLQSAGRDKKTGIAAKGLTGEGYGGQYFWDTEIYMLPFFIYTRPETAKNLLLQRYRTLDAARARALELGHKGALFPWRTIDGPECSAYFPAGTAQYHINADIVYAIKQYVKATQDQEFLYNFGAEIIFETARFWQDLGSYILLKGNKFCINCVTGPDEYTALVDNNAYTNYMAKMNLEYAVEVAKKIKMERPQLYAALASKIGLKDEEICRWEKAARNMYLPFSEELGIIPQDDSFLYKKKIDIDLIPEDQFPLLLHWHYLNIYRHQLCKQPDVLLLMLLMREKFTPEEIKKNYDYYEPITTHDSSLSPAVFSILAKEIGYDSKAYKYFIQTARMDLDDYNGNTKDGIHAAGMGGTWLAAVFGFGGMKVGDGELCFSPKLPVHWDSMTFKVRYRGRKLLVKVQKSDISFTLMEGDPLKIRCLEEEMFLEKGAMVKKVYISGGHKKCTTAE</sequence>
<dbReference type="InterPro" id="IPR008928">
    <property type="entry name" value="6-hairpin_glycosidase_sf"/>
</dbReference>
<evidence type="ECO:0000313" key="10">
    <source>
        <dbReference type="Proteomes" id="UP000280960"/>
    </source>
</evidence>
<dbReference type="PANTHER" id="PTHR11051:SF8">
    <property type="entry name" value="PROTEIN-GLUCOSYLGALACTOSYLHYDROXYLYSINE GLUCOSIDASE"/>
    <property type="match status" value="1"/>
</dbReference>